<name>A0A3P1CPV9_9BACT</name>
<protein>
    <submittedName>
        <fullName evidence="1">DUF1501 domain-containing protein</fullName>
    </submittedName>
</protein>
<organism evidence="1 2">
    <name type="scientific">Larkinella knui</name>
    <dbReference type="NCBI Taxonomy" id="2025310"/>
    <lineage>
        <taxon>Bacteria</taxon>
        <taxon>Pseudomonadati</taxon>
        <taxon>Bacteroidota</taxon>
        <taxon>Cytophagia</taxon>
        <taxon>Cytophagales</taxon>
        <taxon>Spirosomataceae</taxon>
        <taxon>Larkinella</taxon>
    </lineage>
</organism>
<dbReference type="InterPro" id="IPR010869">
    <property type="entry name" value="DUF1501"/>
</dbReference>
<dbReference type="EMBL" id="RQJP01000002">
    <property type="protein sequence ID" value="RRB15279.1"/>
    <property type="molecule type" value="Genomic_DNA"/>
</dbReference>
<dbReference type="AlphaFoldDB" id="A0A3P1CPV9"/>
<evidence type="ECO:0000313" key="2">
    <source>
        <dbReference type="Proteomes" id="UP000274271"/>
    </source>
</evidence>
<evidence type="ECO:0000313" key="1">
    <source>
        <dbReference type="EMBL" id="RRB15279.1"/>
    </source>
</evidence>
<dbReference type="OrthoDB" id="9779968at2"/>
<keyword evidence="2" id="KW-1185">Reference proteome</keyword>
<accession>A0A3P1CPV9</accession>
<dbReference type="Pfam" id="PF07394">
    <property type="entry name" value="DUF1501"/>
    <property type="match status" value="1"/>
</dbReference>
<comment type="caution">
    <text evidence="1">The sequence shown here is derived from an EMBL/GenBank/DDBJ whole genome shotgun (WGS) entry which is preliminary data.</text>
</comment>
<reference evidence="1 2" key="1">
    <citation type="submission" date="2018-11" db="EMBL/GenBank/DDBJ databases">
        <authorList>
            <person name="Zhou Z."/>
            <person name="Wang G."/>
        </authorList>
    </citation>
    <scope>NUCLEOTIDE SEQUENCE [LARGE SCALE GENOMIC DNA]</scope>
    <source>
        <strain evidence="1 2">KCTC42998</strain>
    </source>
</reference>
<dbReference type="RefSeq" id="WP_124906883.1">
    <property type="nucleotide sequence ID" value="NZ_RQJP01000002.1"/>
</dbReference>
<gene>
    <name evidence="1" type="ORF">EHT87_12125</name>
</gene>
<sequence>MNRRKFFKNSAFATVGTMLIPHFLKAYEANPFGASQSAGKTLVIVQLSGGNDGLNTVVPFRNDIYYRERPTIGIAPEKVLKLNDEIGFNPALEALKGLYDDGLVTVVNNVGYPNPDRSHFRSMDIWQTASDSNKYLTTGWLGRYLDANCHGNDCLAHRAIEVDDTLSLALKGQELTGLALLDPKKLYNQTRNGLVQELSKMKPDAETTAAHPNVSYLYKTLAETASSANYIYDKSKVTHTQTVYPTTELGNRLKTVSELITSGVNTNVYYISISGFDTHINQPGQQERLLRQYAEAVAAFTKDLKSTGKLNDVLLMTFSEFGRRVKQNASNGTDHGTANNLFLIGGGLTPGRVFNEAPNLTNLDEGDLKYSVDFRSIYATLLREWLKVDDVAVLGRPFETLKIVSQS</sequence>
<proteinExistence type="predicted"/>
<dbReference type="PANTHER" id="PTHR43737:SF1">
    <property type="entry name" value="DUF1501 DOMAIN-CONTAINING PROTEIN"/>
    <property type="match status" value="1"/>
</dbReference>
<dbReference type="Proteomes" id="UP000274271">
    <property type="component" value="Unassembled WGS sequence"/>
</dbReference>
<dbReference type="PANTHER" id="PTHR43737">
    <property type="entry name" value="BLL7424 PROTEIN"/>
    <property type="match status" value="1"/>
</dbReference>